<keyword evidence="2" id="KW-0812">Transmembrane</keyword>
<dbReference type="EMBL" id="JAPEVB010000005">
    <property type="protein sequence ID" value="KAJ4387565.1"/>
    <property type="molecule type" value="Genomic_DNA"/>
</dbReference>
<gene>
    <name evidence="3" type="ORF">N0V93_008160</name>
</gene>
<feature type="transmembrane region" description="Helical" evidence="2">
    <location>
        <begin position="63"/>
        <end position="88"/>
    </location>
</feature>
<dbReference type="AlphaFoldDB" id="A0A9W8YPI1"/>
<accession>A0A9W8YPI1</accession>
<organism evidence="3 4">
    <name type="scientific">Gnomoniopsis smithogilvyi</name>
    <dbReference type="NCBI Taxonomy" id="1191159"/>
    <lineage>
        <taxon>Eukaryota</taxon>
        <taxon>Fungi</taxon>
        <taxon>Dikarya</taxon>
        <taxon>Ascomycota</taxon>
        <taxon>Pezizomycotina</taxon>
        <taxon>Sordariomycetes</taxon>
        <taxon>Sordariomycetidae</taxon>
        <taxon>Diaporthales</taxon>
        <taxon>Gnomoniaceae</taxon>
        <taxon>Gnomoniopsis</taxon>
    </lineage>
</organism>
<evidence type="ECO:0000313" key="3">
    <source>
        <dbReference type="EMBL" id="KAJ4387565.1"/>
    </source>
</evidence>
<keyword evidence="4" id="KW-1185">Reference proteome</keyword>
<feature type="compositionally biased region" description="Polar residues" evidence="1">
    <location>
        <begin position="15"/>
        <end position="32"/>
    </location>
</feature>
<keyword evidence="2" id="KW-1133">Transmembrane helix</keyword>
<keyword evidence="2" id="KW-0472">Membrane</keyword>
<feature type="compositionally biased region" description="Basic residues" evidence="1">
    <location>
        <begin position="1"/>
        <end position="14"/>
    </location>
</feature>
<reference evidence="3" key="1">
    <citation type="submission" date="2022-10" db="EMBL/GenBank/DDBJ databases">
        <title>Tapping the CABI collections for fungal endophytes: first genome assemblies for Collariella, Neodidymelliopsis, Ascochyta clinopodiicola, Didymella pomorum, Didymosphaeria variabile, Neocosmospora piperis and Neocucurbitaria cava.</title>
        <authorList>
            <person name="Hill R."/>
        </authorList>
    </citation>
    <scope>NUCLEOTIDE SEQUENCE</scope>
    <source>
        <strain evidence="3">IMI 355082</strain>
    </source>
</reference>
<proteinExistence type="predicted"/>
<dbReference type="OrthoDB" id="5365129at2759"/>
<feature type="region of interest" description="Disordered" evidence="1">
    <location>
        <begin position="1"/>
        <end position="32"/>
    </location>
</feature>
<dbReference type="Proteomes" id="UP001140453">
    <property type="component" value="Unassembled WGS sequence"/>
</dbReference>
<protein>
    <submittedName>
        <fullName evidence="3">Uncharacterized protein</fullName>
    </submittedName>
</protein>
<evidence type="ECO:0000256" key="2">
    <source>
        <dbReference type="SAM" id="Phobius"/>
    </source>
</evidence>
<evidence type="ECO:0000256" key="1">
    <source>
        <dbReference type="SAM" id="MobiDB-lite"/>
    </source>
</evidence>
<name>A0A9W8YPI1_9PEZI</name>
<evidence type="ECO:0000313" key="4">
    <source>
        <dbReference type="Proteomes" id="UP001140453"/>
    </source>
</evidence>
<comment type="caution">
    <text evidence="3">The sequence shown here is derived from an EMBL/GenBank/DDBJ whole genome shotgun (WGS) entry which is preliminary data.</text>
</comment>
<sequence>MSRKFIPMKKRRASRQGNLAAQNASPSTGLSSTNIGTTTAVNVYAAGETEDGAIIMTDPITAAIMLITAIIGLITGTISIMSAVIGFVQKPRRPSEDVGAAWTLWLSTGYDGAHNPDGTPLTGAAGPFPDVLIFGKTGDYIGCSHDETSYAQHGSWNGFPVWPLDKDHRQKPEYALLSFTRSGDPLCVVEFGLSKDADQAPSGHSGFNALTAQTCGYEWYHSGTTRTEEKGDDMPVPCFWFGEENTKSAQFHLPSHSMILDRNRIKKINTSAETRHEHFCNSPAKMNFWDDAPDKSSMKGRLNTALDLTGRITLNETLEKTKGKKNPGSLSARQIARRAIHQDTISIARKKRRGLLADELCSMGNSWGPDWVNEEEGQFCRMSDKTMWPVCAKEISDNCFDMGLKDLVIGGKVHRALPYSREVYYGGN</sequence>